<feature type="region of interest" description="Disordered" evidence="4">
    <location>
        <begin position="271"/>
        <end position="296"/>
    </location>
</feature>
<dbReference type="Pfam" id="PF02816">
    <property type="entry name" value="Alpha_kinase"/>
    <property type="match status" value="1"/>
</dbReference>
<feature type="domain" description="Alpha-type protein kinase" evidence="5">
    <location>
        <begin position="177"/>
        <end position="245"/>
    </location>
</feature>
<dbReference type="SUPFAM" id="SSF56112">
    <property type="entry name" value="Protein kinase-like (PK-like)"/>
    <property type="match status" value="1"/>
</dbReference>
<reference evidence="6" key="1">
    <citation type="submission" date="2023-03" db="EMBL/GenBank/DDBJ databases">
        <title>Massive genome expansion in bonnet fungi (Mycena s.s.) driven by repeated elements and novel gene families across ecological guilds.</title>
        <authorList>
            <consortium name="Lawrence Berkeley National Laboratory"/>
            <person name="Harder C.B."/>
            <person name="Miyauchi S."/>
            <person name="Viragh M."/>
            <person name="Kuo A."/>
            <person name="Thoen E."/>
            <person name="Andreopoulos B."/>
            <person name="Lu D."/>
            <person name="Skrede I."/>
            <person name="Drula E."/>
            <person name="Henrissat B."/>
            <person name="Morin E."/>
            <person name="Kohler A."/>
            <person name="Barry K."/>
            <person name="LaButti K."/>
            <person name="Morin E."/>
            <person name="Salamov A."/>
            <person name="Lipzen A."/>
            <person name="Mereny Z."/>
            <person name="Hegedus B."/>
            <person name="Baldrian P."/>
            <person name="Stursova M."/>
            <person name="Weitz H."/>
            <person name="Taylor A."/>
            <person name="Grigoriev I.V."/>
            <person name="Nagy L.G."/>
            <person name="Martin F."/>
            <person name="Kauserud H."/>
        </authorList>
    </citation>
    <scope>NUCLEOTIDE SEQUENCE</scope>
    <source>
        <strain evidence="6">CBHHK002</strain>
    </source>
</reference>
<dbReference type="GO" id="GO:0004674">
    <property type="term" value="F:protein serine/threonine kinase activity"/>
    <property type="evidence" value="ECO:0007669"/>
    <property type="project" value="UniProtKB-KW"/>
</dbReference>
<dbReference type="Gene3D" id="3.20.200.10">
    <property type="entry name" value="MHCK/EF2 kinase"/>
    <property type="match status" value="1"/>
</dbReference>
<protein>
    <recommendedName>
        <fullName evidence="5">Alpha-type protein kinase domain-containing protein</fullName>
    </recommendedName>
</protein>
<keyword evidence="1" id="KW-0723">Serine/threonine-protein kinase</keyword>
<evidence type="ECO:0000259" key="5">
    <source>
        <dbReference type="Pfam" id="PF02816"/>
    </source>
</evidence>
<evidence type="ECO:0000256" key="1">
    <source>
        <dbReference type="ARBA" id="ARBA00022527"/>
    </source>
</evidence>
<keyword evidence="2" id="KW-0808">Transferase</keyword>
<feature type="compositionally biased region" description="Basic and acidic residues" evidence="4">
    <location>
        <begin position="284"/>
        <end position="296"/>
    </location>
</feature>
<evidence type="ECO:0000313" key="7">
    <source>
        <dbReference type="Proteomes" id="UP001218218"/>
    </source>
</evidence>
<keyword evidence="3" id="KW-0418">Kinase</keyword>
<organism evidence="6 7">
    <name type="scientific">Mycena albidolilacea</name>
    <dbReference type="NCBI Taxonomy" id="1033008"/>
    <lineage>
        <taxon>Eukaryota</taxon>
        <taxon>Fungi</taxon>
        <taxon>Dikarya</taxon>
        <taxon>Basidiomycota</taxon>
        <taxon>Agaricomycotina</taxon>
        <taxon>Agaricomycetes</taxon>
        <taxon>Agaricomycetidae</taxon>
        <taxon>Agaricales</taxon>
        <taxon>Marasmiineae</taxon>
        <taxon>Mycenaceae</taxon>
        <taxon>Mycena</taxon>
    </lineage>
</organism>
<feature type="region of interest" description="Disordered" evidence="4">
    <location>
        <begin position="74"/>
        <end position="93"/>
    </location>
</feature>
<dbReference type="InterPro" id="IPR004166">
    <property type="entry name" value="a-kinase_dom"/>
</dbReference>
<dbReference type="AlphaFoldDB" id="A0AAD7EA21"/>
<accession>A0AAD7EA21</accession>
<gene>
    <name evidence="6" type="ORF">DFH08DRAFT_825434</name>
</gene>
<evidence type="ECO:0000256" key="2">
    <source>
        <dbReference type="ARBA" id="ARBA00022679"/>
    </source>
</evidence>
<dbReference type="EMBL" id="JARIHO010000100">
    <property type="protein sequence ID" value="KAJ7304679.1"/>
    <property type="molecule type" value="Genomic_DNA"/>
</dbReference>
<dbReference type="Proteomes" id="UP001218218">
    <property type="component" value="Unassembled WGS sequence"/>
</dbReference>
<evidence type="ECO:0000256" key="3">
    <source>
        <dbReference type="ARBA" id="ARBA00022777"/>
    </source>
</evidence>
<proteinExistence type="predicted"/>
<comment type="caution">
    <text evidence="6">The sequence shown here is derived from an EMBL/GenBank/DDBJ whole genome shotgun (WGS) entry which is preliminary data.</text>
</comment>
<keyword evidence="7" id="KW-1185">Reference proteome</keyword>
<name>A0AAD7EA21_9AGAR</name>
<sequence>MFRALAHGHNSKLLCLELVVNMDAYGDREELDAVARNLSEGSSTRKRTVSGTGAGGLNKHLRVVGNTNMGSAFDPRFGPSGSCNPPRSKPRHNPELHWKDLMSRSSQPWMKQACIQFTVAENRILLEVECTRLVLGRKLFGDFTSYSREMDVEIFKFVEVGSAYLATKKPVQPASAIIKFTSTLDHKPRSTDLQILTIHASAHYVFGATNGSLVMADIQRTPATVCGNDGLVLFDIMTHTQEGHQILITTHECTQLCKRLEFDEVFPLKLSEDFPGPEPTEGSEGGHVEGKELDEE</sequence>
<evidence type="ECO:0000313" key="6">
    <source>
        <dbReference type="EMBL" id="KAJ7304679.1"/>
    </source>
</evidence>
<dbReference type="GO" id="GO:0005524">
    <property type="term" value="F:ATP binding"/>
    <property type="evidence" value="ECO:0007669"/>
    <property type="project" value="InterPro"/>
</dbReference>
<evidence type="ECO:0000256" key="4">
    <source>
        <dbReference type="SAM" id="MobiDB-lite"/>
    </source>
</evidence>
<dbReference type="InterPro" id="IPR011009">
    <property type="entry name" value="Kinase-like_dom_sf"/>
</dbReference>